<dbReference type="WBParaSite" id="HNAJ_0000883201-mRNA-1">
    <property type="protein sequence ID" value="HNAJ_0000883201-mRNA-1"/>
    <property type="gene ID" value="HNAJ_0000883201"/>
</dbReference>
<dbReference type="Proteomes" id="UP000278807">
    <property type="component" value="Unassembled WGS sequence"/>
</dbReference>
<reference evidence="3" key="1">
    <citation type="submission" date="2017-02" db="UniProtKB">
        <authorList>
            <consortium name="WormBaseParasite"/>
        </authorList>
    </citation>
    <scope>IDENTIFICATION</scope>
</reference>
<dbReference type="EMBL" id="UZAE01012400">
    <property type="protein sequence ID" value="VDO04969.1"/>
    <property type="molecule type" value="Genomic_DNA"/>
</dbReference>
<evidence type="ECO:0000313" key="3">
    <source>
        <dbReference type="WBParaSite" id="HNAJ_0000883201-mRNA-1"/>
    </source>
</evidence>
<accession>A0A0R3TN89</accession>
<gene>
    <name evidence="1" type="ORF">HNAJ_LOCUS8828</name>
</gene>
<name>A0A0R3TN89_RODNA</name>
<protein>
    <submittedName>
        <fullName evidence="3">XRCC4</fullName>
    </submittedName>
</protein>
<evidence type="ECO:0000313" key="1">
    <source>
        <dbReference type="EMBL" id="VDO04969.1"/>
    </source>
</evidence>
<dbReference type="AlphaFoldDB" id="A0A0R3TN89"/>
<organism evidence="3">
    <name type="scientific">Rodentolepis nana</name>
    <name type="common">Dwarf tapeworm</name>
    <name type="synonym">Hymenolepis nana</name>
    <dbReference type="NCBI Taxonomy" id="102285"/>
    <lineage>
        <taxon>Eukaryota</taxon>
        <taxon>Metazoa</taxon>
        <taxon>Spiralia</taxon>
        <taxon>Lophotrochozoa</taxon>
        <taxon>Platyhelminthes</taxon>
        <taxon>Cestoda</taxon>
        <taxon>Eucestoda</taxon>
        <taxon>Cyclophyllidea</taxon>
        <taxon>Hymenolepididae</taxon>
        <taxon>Rodentolepis</taxon>
    </lineage>
</organism>
<proteinExistence type="predicted"/>
<sequence length="116" mass="13600">MAKGNEDDLFMLDVAVPPYENEFEEEQLREDCNEALSKLPTTEVGSFRWNSLKKKVVDYKEYLQAKSKYLEKVEKDRDLSMELYAKSVGLMEQLAAIEQEATEKRQSTRPSKRRRC</sequence>
<evidence type="ECO:0000313" key="2">
    <source>
        <dbReference type="Proteomes" id="UP000278807"/>
    </source>
</evidence>
<keyword evidence="2" id="KW-1185">Reference proteome</keyword>
<dbReference type="OrthoDB" id="6303389at2759"/>
<reference evidence="1 2" key="2">
    <citation type="submission" date="2018-11" db="EMBL/GenBank/DDBJ databases">
        <authorList>
            <consortium name="Pathogen Informatics"/>
        </authorList>
    </citation>
    <scope>NUCLEOTIDE SEQUENCE [LARGE SCALE GENOMIC DNA]</scope>
</reference>